<reference evidence="7" key="1">
    <citation type="journal article" date="2023" name="G3 (Bethesda)">
        <title>Whole genome assemblies of Zophobas morio and Tenebrio molitor.</title>
        <authorList>
            <person name="Kaur S."/>
            <person name="Stinson S.A."/>
            <person name="diCenzo G.C."/>
        </authorList>
    </citation>
    <scope>NUCLEOTIDE SEQUENCE</scope>
    <source>
        <strain evidence="7">QUZm001</strain>
    </source>
</reference>
<comment type="caution">
    <text evidence="7">The sequence shown here is derived from an EMBL/GenBank/DDBJ whole genome shotgun (WGS) entry which is preliminary data.</text>
</comment>
<sequence length="129" mass="14260">MENTEILVLDFGSQYTQLLARRIRECEVLAEVVNLNISLEEIKKYKDLKGIILSGGPSSVYENDAYKIDERIFSVGLPILGVCYGMQLIANEFGGKVELADSQEFGKASLSLLNDSNPLFKDVPNGTKV</sequence>
<keyword evidence="1" id="KW-0436">Ligase</keyword>
<evidence type="ECO:0000256" key="4">
    <source>
        <dbReference type="ARBA" id="ARBA00022755"/>
    </source>
</evidence>
<accession>A0AA38HHC5</accession>
<dbReference type="Proteomes" id="UP001168821">
    <property type="component" value="Unassembled WGS sequence"/>
</dbReference>
<protein>
    <recommendedName>
        <fullName evidence="6">Glutamine amidotransferase domain-containing protein</fullName>
    </recommendedName>
</protein>
<dbReference type="PANTHER" id="PTHR11922">
    <property type="entry name" value="GMP SYNTHASE-RELATED"/>
    <property type="match status" value="1"/>
</dbReference>
<evidence type="ECO:0000313" key="8">
    <source>
        <dbReference type="Proteomes" id="UP001168821"/>
    </source>
</evidence>
<evidence type="ECO:0000256" key="5">
    <source>
        <dbReference type="ARBA" id="ARBA00022840"/>
    </source>
</evidence>
<keyword evidence="5" id="KW-0067">ATP-binding</keyword>
<name>A0AA38HHC5_9CUCU</name>
<dbReference type="EMBL" id="JALNTZ010002483">
    <property type="protein sequence ID" value="KAJ3617137.1"/>
    <property type="molecule type" value="Genomic_DNA"/>
</dbReference>
<dbReference type="GO" id="GO:0005524">
    <property type="term" value="F:ATP binding"/>
    <property type="evidence" value="ECO:0007669"/>
    <property type="project" value="UniProtKB-KW"/>
</dbReference>
<dbReference type="InterPro" id="IPR017926">
    <property type="entry name" value="GATASE"/>
</dbReference>
<dbReference type="Pfam" id="PF00117">
    <property type="entry name" value="GATase"/>
    <property type="match status" value="1"/>
</dbReference>
<dbReference type="GO" id="GO:0003921">
    <property type="term" value="F:GMP synthase activity"/>
    <property type="evidence" value="ECO:0007669"/>
    <property type="project" value="TreeGrafter"/>
</dbReference>
<feature type="domain" description="Glutamine amidotransferase" evidence="6">
    <location>
        <begin position="7"/>
        <end position="126"/>
    </location>
</feature>
<evidence type="ECO:0000256" key="2">
    <source>
        <dbReference type="ARBA" id="ARBA00022741"/>
    </source>
</evidence>
<evidence type="ECO:0000256" key="1">
    <source>
        <dbReference type="ARBA" id="ARBA00022598"/>
    </source>
</evidence>
<keyword evidence="8" id="KW-1185">Reference proteome</keyword>
<evidence type="ECO:0000259" key="6">
    <source>
        <dbReference type="Pfam" id="PF00117"/>
    </source>
</evidence>
<dbReference type="Gene3D" id="3.40.50.880">
    <property type="match status" value="1"/>
</dbReference>
<gene>
    <name evidence="7" type="ORF">Zmor_008866</name>
</gene>
<evidence type="ECO:0000313" key="7">
    <source>
        <dbReference type="EMBL" id="KAJ3617137.1"/>
    </source>
</evidence>
<dbReference type="GO" id="GO:0005829">
    <property type="term" value="C:cytosol"/>
    <property type="evidence" value="ECO:0007669"/>
    <property type="project" value="TreeGrafter"/>
</dbReference>
<dbReference type="SUPFAM" id="SSF52317">
    <property type="entry name" value="Class I glutamine amidotransferase-like"/>
    <property type="match status" value="1"/>
</dbReference>
<dbReference type="AlphaFoldDB" id="A0AA38HHC5"/>
<dbReference type="PRINTS" id="PR00099">
    <property type="entry name" value="CPSGATASE"/>
</dbReference>
<dbReference type="PANTHER" id="PTHR11922:SF2">
    <property type="entry name" value="GMP SYNTHASE [GLUTAMINE-HYDROLYZING]"/>
    <property type="match status" value="1"/>
</dbReference>
<keyword evidence="2" id="KW-0547">Nucleotide-binding</keyword>
<keyword evidence="4" id="KW-0658">Purine biosynthesis</keyword>
<dbReference type="PROSITE" id="PS51273">
    <property type="entry name" value="GATASE_TYPE_1"/>
    <property type="match status" value="1"/>
</dbReference>
<organism evidence="7 8">
    <name type="scientific">Zophobas morio</name>
    <dbReference type="NCBI Taxonomy" id="2755281"/>
    <lineage>
        <taxon>Eukaryota</taxon>
        <taxon>Metazoa</taxon>
        <taxon>Ecdysozoa</taxon>
        <taxon>Arthropoda</taxon>
        <taxon>Hexapoda</taxon>
        <taxon>Insecta</taxon>
        <taxon>Pterygota</taxon>
        <taxon>Neoptera</taxon>
        <taxon>Endopterygota</taxon>
        <taxon>Coleoptera</taxon>
        <taxon>Polyphaga</taxon>
        <taxon>Cucujiformia</taxon>
        <taxon>Tenebrionidae</taxon>
        <taxon>Zophobas</taxon>
    </lineage>
</organism>
<keyword evidence="3" id="KW-0332">GMP biosynthesis</keyword>
<proteinExistence type="predicted"/>
<evidence type="ECO:0000256" key="3">
    <source>
        <dbReference type="ARBA" id="ARBA00022749"/>
    </source>
</evidence>
<dbReference type="InterPro" id="IPR029062">
    <property type="entry name" value="Class_I_gatase-like"/>
</dbReference>